<organism evidence="2 3">
    <name type="scientific">Membranihabitans marinus</name>
    <dbReference type="NCBI Taxonomy" id="1227546"/>
    <lineage>
        <taxon>Bacteria</taxon>
        <taxon>Pseudomonadati</taxon>
        <taxon>Bacteroidota</taxon>
        <taxon>Saprospiria</taxon>
        <taxon>Saprospirales</taxon>
        <taxon>Saprospiraceae</taxon>
        <taxon>Membranihabitans</taxon>
    </lineage>
</organism>
<keyword evidence="3" id="KW-1185">Reference proteome</keyword>
<accession>A0A953HT79</accession>
<keyword evidence="1" id="KW-1133">Transmembrane helix</keyword>
<evidence type="ECO:0008006" key="4">
    <source>
        <dbReference type="Google" id="ProtNLM"/>
    </source>
</evidence>
<comment type="caution">
    <text evidence="2">The sequence shown here is derived from an EMBL/GenBank/DDBJ whole genome shotgun (WGS) entry which is preliminary data.</text>
</comment>
<evidence type="ECO:0000313" key="3">
    <source>
        <dbReference type="Proteomes" id="UP000753961"/>
    </source>
</evidence>
<feature type="transmembrane region" description="Helical" evidence="1">
    <location>
        <begin position="200"/>
        <end position="224"/>
    </location>
</feature>
<keyword evidence="1" id="KW-0472">Membrane</keyword>
<feature type="transmembrane region" description="Helical" evidence="1">
    <location>
        <begin position="77"/>
        <end position="104"/>
    </location>
</feature>
<gene>
    <name evidence="2" type="ORF">KUV50_06575</name>
</gene>
<dbReference type="RefSeq" id="WP_222579308.1">
    <property type="nucleotide sequence ID" value="NZ_JAHVHU010000006.1"/>
</dbReference>
<feature type="transmembrane region" description="Helical" evidence="1">
    <location>
        <begin position="116"/>
        <end position="136"/>
    </location>
</feature>
<dbReference type="EMBL" id="JAHVHU010000006">
    <property type="protein sequence ID" value="MBY5957786.1"/>
    <property type="molecule type" value="Genomic_DNA"/>
</dbReference>
<sequence length="229" mass="26452">MSTISLTYNQKSTWVRSFFELNSWFMFGFVIMEYLICHYIQNELILTDQLYINTWSEQMTVDRIREVLAWQDQWKGMGYLVVIIFVFAKMFLTTICLNIGAFLMDYKIGFGQIWRIVVNATAVFAIGKLIYIGYFASIDLQTIDDVVKADLFSMLGVIGYDQVPQWAVFALGSLNLLELAYWIILSLGMMLLLKVKWPKAFGFVAMTYGVGLWIWILTGTFLMINLYGG</sequence>
<proteinExistence type="predicted"/>
<dbReference type="Proteomes" id="UP000753961">
    <property type="component" value="Unassembled WGS sequence"/>
</dbReference>
<evidence type="ECO:0000313" key="2">
    <source>
        <dbReference type="EMBL" id="MBY5957786.1"/>
    </source>
</evidence>
<protein>
    <recommendedName>
        <fullName evidence="4">Yip1 domain-containing protein</fullName>
    </recommendedName>
</protein>
<feature type="transmembrane region" description="Helical" evidence="1">
    <location>
        <begin position="166"/>
        <end position="193"/>
    </location>
</feature>
<dbReference type="AlphaFoldDB" id="A0A953HT79"/>
<keyword evidence="1" id="KW-0812">Transmembrane</keyword>
<reference evidence="2" key="1">
    <citation type="submission" date="2021-06" db="EMBL/GenBank/DDBJ databases">
        <title>44 bacteria genomes isolated from Dapeng, Shenzhen.</title>
        <authorList>
            <person name="Zheng W."/>
            <person name="Yu S."/>
            <person name="Huang Y."/>
        </authorList>
    </citation>
    <scope>NUCLEOTIDE SEQUENCE</scope>
    <source>
        <strain evidence="2">DP5N28-2</strain>
    </source>
</reference>
<name>A0A953HT79_9BACT</name>
<evidence type="ECO:0000256" key="1">
    <source>
        <dbReference type="SAM" id="Phobius"/>
    </source>
</evidence>
<feature type="transmembrane region" description="Helical" evidence="1">
    <location>
        <begin position="21"/>
        <end position="41"/>
    </location>
</feature>